<dbReference type="AlphaFoldDB" id="A0A964BUW2"/>
<dbReference type="Proteomes" id="UP000729733">
    <property type="component" value="Unassembled WGS sequence"/>
</dbReference>
<evidence type="ECO:0000313" key="2">
    <source>
        <dbReference type="Proteomes" id="UP000729733"/>
    </source>
</evidence>
<dbReference type="RefSeq" id="WP_229643010.1">
    <property type="nucleotide sequence ID" value="NZ_JADWDC010000137.1"/>
</dbReference>
<proteinExistence type="predicted"/>
<accession>A0A964BUW2</accession>
<organism evidence="1 2">
    <name type="scientific">Waterburya agarophytonicola KI4</name>
    <dbReference type="NCBI Taxonomy" id="2874699"/>
    <lineage>
        <taxon>Bacteria</taxon>
        <taxon>Bacillati</taxon>
        <taxon>Cyanobacteriota</taxon>
        <taxon>Cyanophyceae</taxon>
        <taxon>Pleurocapsales</taxon>
        <taxon>Hyellaceae</taxon>
        <taxon>Waterburya</taxon>
        <taxon>Waterburya agarophytonicola</taxon>
    </lineage>
</organism>
<dbReference type="EMBL" id="JADWDC010000137">
    <property type="protein sequence ID" value="MCC0179910.1"/>
    <property type="molecule type" value="Genomic_DNA"/>
</dbReference>
<protein>
    <submittedName>
        <fullName evidence="1">Uncharacterized protein</fullName>
    </submittedName>
</protein>
<sequence length="70" mass="8153">MIQAIISILKATGLNVEAEDRSGIKLRGFFKNQSIVICADHYRKEILFLSTSLNERRNYSYDEFFLKFCS</sequence>
<evidence type="ECO:0000313" key="1">
    <source>
        <dbReference type="EMBL" id="MCC0179910.1"/>
    </source>
</evidence>
<reference evidence="1" key="1">
    <citation type="journal article" date="2021" name="Antonie Van Leeuwenhoek">
        <title>Draft genome and description of Waterburya agarophytonicola gen. nov. sp. nov. (Pleurocapsales, Cyanobacteria): a seaweed symbiont.</title>
        <authorList>
            <person name="Bonthond G."/>
            <person name="Shalygin S."/>
            <person name="Bayer T."/>
            <person name="Weinberger F."/>
        </authorList>
    </citation>
    <scope>NUCLEOTIDE SEQUENCE</scope>
    <source>
        <strain evidence="1">KI4</strain>
    </source>
</reference>
<keyword evidence="2" id="KW-1185">Reference proteome</keyword>
<name>A0A964BUW2_9CYAN</name>
<gene>
    <name evidence="1" type="ORF">I4641_23540</name>
</gene>
<comment type="caution">
    <text evidence="1">The sequence shown here is derived from an EMBL/GenBank/DDBJ whole genome shotgun (WGS) entry which is preliminary data.</text>
</comment>